<organism evidence="2 3">
    <name type="scientific">Flavobacterium urocaniciphilum</name>
    <dbReference type="NCBI Taxonomy" id="1299341"/>
    <lineage>
        <taxon>Bacteria</taxon>
        <taxon>Pseudomonadati</taxon>
        <taxon>Bacteroidota</taxon>
        <taxon>Flavobacteriia</taxon>
        <taxon>Flavobacteriales</taxon>
        <taxon>Flavobacteriaceae</taxon>
        <taxon>Flavobacterium</taxon>
    </lineage>
</organism>
<evidence type="ECO:0000256" key="1">
    <source>
        <dbReference type="SAM" id="Phobius"/>
    </source>
</evidence>
<dbReference type="STRING" id="1299341.SAMN05444005_101834"/>
<proteinExistence type="predicted"/>
<name>A0A1H8ZPP5_9FLAO</name>
<accession>A0A1H8ZPP5</accession>
<gene>
    <name evidence="2" type="ORF">SAMN05444005_101834</name>
</gene>
<protein>
    <submittedName>
        <fullName evidence="2">Uncharacterized protein</fullName>
    </submittedName>
</protein>
<feature type="transmembrane region" description="Helical" evidence="1">
    <location>
        <begin position="68"/>
        <end position="85"/>
    </location>
</feature>
<keyword evidence="1" id="KW-0812">Transmembrane</keyword>
<dbReference type="Proteomes" id="UP000198648">
    <property type="component" value="Unassembled WGS sequence"/>
</dbReference>
<feature type="transmembrane region" description="Helical" evidence="1">
    <location>
        <begin position="36"/>
        <end position="56"/>
    </location>
</feature>
<evidence type="ECO:0000313" key="3">
    <source>
        <dbReference type="Proteomes" id="UP000198648"/>
    </source>
</evidence>
<keyword evidence="1" id="KW-1133">Transmembrane helix</keyword>
<keyword evidence="1" id="KW-0472">Membrane</keyword>
<evidence type="ECO:0000313" key="2">
    <source>
        <dbReference type="EMBL" id="SEP66489.1"/>
    </source>
</evidence>
<keyword evidence="3" id="KW-1185">Reference proteome</keyword>
<dbReference type="EMBL" id="FOEI01000001">
    <property type="protein sequence ID" value="SEP66489.1"/>
    <property type="molecule type" value="Genomic_DNA"/>
</dbReference>
<reference evidence="2 3" key="1">
    <citation type="submission" date="2016-10" db="EMBL/GenBank/DDBJ databases">
        <authorList>
            <person name="de Groot N.N."/>
        </authorList>
    </citation>
    <scope>NUCLEOTIDE SEQUENCE [LARGE SCALE GENOMIC DNA]</scope>
    <source>
        <strain evidence="2 3">DSM 27078</strain>
    </source>
</reference>
<dbReference type="AlphaFoldDB" id="A0A1H8ZPP5"/>
<sequence>MIVNKYNFFKITYILSFVIIIIGTFLKLFQFNYSSILFKIGLIFTFMYITIGIYEVNNSFKIERSKKILLTPLVSYFLVFLWVYFI</sequence>
<feature type="transmembrane region" description="Helical" evidence="1">
    <location>
        <begin position="12"/>
        <end position="30"/>
    </location>
</feature>